<name>A0ACC0MQ28_RHOML</name>
<accession>A0ACC0MQ28</accession>
<keyword evidence="2" id="KW-1185">Reference proteome</keyword>
<gene>
    <name evidence="1" type="ORF">RHMOL_Rhmol08G0151000</name>
</gene>
<protein>
    <submittedName>
        <fullName evidence="1">Uncharacterized protein</fullName>
    </submittedName>
</protein>
<dbReference type="EMBL" id="CM046395">
    <property type="protein sequence ID" value="KAI8542612.1"/>
    <property type="molecule type" value="Genomic_DNA"/>
</dbReference>
<sequence length="398" mass="42845">MVVGLLPSSASALLHRRSSSSSGFFGVSPSSSPSSSSSCNDLQVPNWSWRLQAAEHGMEDQTRSGYAGDKRKLKNRHKGIKSVVMAGEDEKMEKIIGTYGGKVRIVSSTDDDDSMEQEEEGAAAASAAAEEMMLLWGIQQPTLSKPNAFVSQSSLCLPLDACGRSLSILQSPSSVVFFFSFFLPLLQSSYLMLQIVILVLCSLGSAGTPGVTGAVLWDSGVVLGKFLEHAVESGMMLLRGKKVVELGSGCGLVGCIAALLGAKVTLTDLPDRLRLLRKNIETNLYGDVRGSAAVSELIWGEEPDTELIDPSPDFGNYQVFGSDIIYSEGAVTDLLATLLKLCGIQTTIILAGELRNDAILEYFLESVSKDFTVGRVDQTQWHPEYCSPRVVVYVLVKK</sequence>
<comment type="caution">
    <text evidence="1">The sequence shown here is derived from an EMBL/GenBank/DDBJ whole genome shotgun (WGS) entry which is preliminary data.</text>
</comment>
<reference evidence="1" key="1">
    <citation type="submission" date="2022-02" db="EMBL/GenBank/DDBJ databases">
        <title>Plant Genome Project.</title>
        <authorList>
            <person name="Zhang R.-G."/>
        </authorList>
    </citation>
    <scope>NUCLEOTIDE SEQUENCE</scope>
    <source>
        <strain evidence="1">AT1</strain>
    </source>
</reference>
<evidence type="ECO:0000313" key="1">
    <source>
        <dbReference type="EMBL" id="KAI8542612.1"/>
    </source>
</evidence>
<proteinExistence type="predicted"/>
<organism evidence="1 2">
    <name type="scientific">Rhododendron molle</name>
    <name type="common">Chinese azalea</name>
    <name type="synonym">Azalea mollis</name>
    <dbReference type="NCBI Taxonomy" id="49168"/>
    <lineage>
        <taxon>Eukaryota</taxon>
        <taxon>Viridiplantae</taxon>
        <taxon>Streptophyta</taxon>
        <taxon>Embryophyta</taxon>
        <taxon>Tracheophyta</taxon>
        <taxon>Spermatophyta</taxon>
        <taxon>Magnoliopsida</taxon>
        <taxon>eudicotyledons</taxon>
        <taxon>Gunneridae</taxon>
        <taxon>Pentapetalae</taxon>
        <taxon>asterids</taxon>
        <taxon>Ericales</taxon>
        <taxon>Ericaceae</taxon>
        <taxon>Ericoideae</taxon>
        <taxon>Rhodoreae</taxon>
        <taxon>Rhododendron</taxon>
    </lineage>
</organism>
<dbReference type="Proteomes" id="UP001062846">
    <property type="component" value="Chromosome 8"/>
</dbReference>
<evidence type="ECO:0000313" key="2">
    <source>
        <dbReference type="Proteomes" id="UP001062846"/>
    </source>
</evidence>